<sequence>MTLASETNSAALSASIERSGYYPALVRSVLDCALAGEEITSHLVHMETTFVTSEVKRHITVLVLTPTRLVLAHVDDHAVEMTDPASSSQAVATTESVRLDTVRSVVLSHLVATPEEYTAQDTPIEVSLTIGWGSVSRIDIEPMQCPDPNCDSDHGYSGAVTSDDIVVRISATAEGKQAVAEAIAFSQALSRATAGL</sequence>
<dbReference type="Pfam" id="PF19461">
    <property type="entry name" value="DUF5998"/>
    <property type="match status" value="1"/>
</dbReference>
<proteinExistence type="predicted"/>
<dbReference type="AlphaFoldDB" id="A0AAU7DYI9"/>
<dbReference type="EMBL" id="CP146203">
    <property type="protein sequence ID" value="XBH23089.1"/>
    <property type="molecule type" value="Genomic_DNA"/>
</dbReference>
<reference evidence="1" key="1">
    <citation type="submission" date="2024-02" db="EMBL/GenBank/DDBJ databases">
        <title>Tomenella chthoni gen. nov. sp. nov., a member of the family Jonesiaceae isolated from bat guano.</title>
        <authorList>
            <person name="Miller S.L."/>
            <person name="King J."/>
            <person name="Sankaranarayanan K."/>
            <person name="Lawson P.A."/>
        </authorList>
    </citation>
    <scope>NUCLEOTIDE SEQUENCE</scope>
    <source>
        <strain evidence="1">BS-20</strain>
    </source>
</reference>
<protein>
    <submittedName>
        <fullName evidence="1">DUF5998 family protein</fullName>
    </submittedName>
</protein>
<accession>A0AAU7DYI9</accession>
<name>A0AAU7DYI9_9MICO</name>
<dbReference type="InterPro" id="IPR046040">
    <property type="entry name" value="DUF5998"/>
</dbReference>
<gene>
    <name evidence="1" type="ORF">V5R04_07755</name>
</gene>
<organism evidence="1">
    <name type="scientific">Jonesiaceae bacterium BS-20</name>
    <dbReference type="NCBI Taxonomy" id="3120821"/>
    <lineage>
        <taxon>Bacteria</taxon>
        <taxon>Bacillati</taxon>
        <taxon>Actinomycetota</taxon>
        <taxon>Actinomycetes</taxon>
        <taxon>Micrococcales</taxon>
        <taxon>Jonesiaceae</taxon>
    </lineage>
</organism>
<evidence type="ECO:0000313" key="1">
    <source>
        <dbReference type="EMBL" id="XBH23089.1"/>
    </source>
</evidence>